<feature type="compositionally biased region" description="Basic and acidic residues" evidence="7">
    <location>
        <begin position="810"/>
        <end position="820"/>
    </location>
</feature>
<feature type="compositionally biased region" description="Polar residues" evidence="7">
    <location>
        <begin position="736"/>
        <end position="745"/>
    </location>
</feature>
<dbReference type="Gene3D" id="2.120.10.80">
    <property type="entry name" value="Kelch-type beta propeller"/>
    <property type="match status" value="2"/>
</dbReference>
<feature type="compositionally biased region" description="Low complexity" evidence="7">
    <location>
        <begin position="697"/>
        <end position="714"/>
    </location>
</feature>
<feature type="compositionally biased region" description="Basic and acidic residues" evidence="7">
    <location>
        <begin position="1044"/>
        <end position="1080"/>
    </location>
</feature>
<feature type="compositionally biased region" description="Pro residues" evidence="7">
    <location>
        <begin position="562"/>
        <end position="579"/>
    </location>
</feature>
<feature type="compositionally biased region" description="Low complexity" evidence="7">
    <location>
        <begin position="633"/>
        <end position="649"/>
    </location>
</feature>
<feature type="compositionally biased region" description="Low complexity" evidence="7">
    <location>
        <begin position="136"/>
        <end position="159"/>
    </location>
</feature>
<feature type="compositionally biased region" description="Basic and acidic residues" evidence="7">
    <location>
        <begin position="618"/>
        <end position="627"/>
    </location>
</feature>
<dbReference type="SUPFAM" id="SSF117281">
    <property type="entry name" value="Kelch motif"/>
    <property type="match status" value="1"/>
</dbReference>
<feature type="coiled-coil region" evidence="6">
    <location>
        <begin position="930"/>
        <end position="1006"/>
    </location>
</feature>
<keyword evidence="5 6" id="KW-0175">Coiled coil</keyword>
<feature type="compositionally biased region" description="Low complexity" evidence="7">
    <location>
        <begin position="758"/>
        <end position="774"/>
    </location>
</feature>
<keyword evidence="2" id="KW-0880">Kelch repeat</keyword>
<evidence type="ECO:0000256" key="1">
    <source>
        <dbReference type="ARBA" id="ARBA00004496"/>
    </source>
</evidence>
<feature type="coiled-coil region" evidence="6">
    <location>
        <begin position="1138"/>
        <end position="1193"/>
    </location>
</feature>
<feature type="compositionally biased region" description="Low complexity" evidence="7">
    <location>
        <begin position="23"/>
        <end position="32"/>
    </location>
</feature>
<feature type="region of interest" description="Disordered" evidence="7">
    <location>
        <begin position="1"/>
        <end position="162"/>
    </location>
</feature>
<feature type="compositionally biased region" description="Low complexity" evidence="7">
    <location>
        <begin position="1034"/>
        <end position="1043"/>
    </location>
</feature>
<dbReference type="SUPFAM" id="SSF57997">
    <property type="entry name" value="Tropomyosin"/>
    <property type="match status" value="1"/>
</dbReference>
<dbReference type="OrthoDB" id="45365at2759"/>
<dbReference type="Gene3D" id="1.10.287.1490">
    <property type="match status" value="1"/>
</dbReference>
<feature type="region of interest" description="Disordered" evidence="7">
    <location>
        <begin position="1032"/>
        <end position="1080"/>
    </location>
</feature>
<dbReference type="Proteomes" id="UP000777482">
    <property type="component" value="Unassembled WGS sequence"/>
</dbReference>
<feature type="compositionally biased region" description="Basic residues" evidence="7">
    <location>
        <begin position="1"/>
        <end position="10"/>
    </location>
</feature>
<dbReference type="Pfam" id="PF24681">
    <property type="entry name" value="Kelch_KLHDC2_KLHL20_DRC7"/>
    <property type="match status" value="1"/>
</dbReference>
<evidence type="ECO:0000256" key="6">
    <source>
        <dbReference type="SAM" id="Coils"/>
    </source>
</evidence>
<feature type="compositionally biased region" description="Polar residues" evidence="7">
    <location>
        <begin position="76"/>
        <end position="85"/>
    </location>
</feature>
<keyword evidence="3" id="KW-0963">Cytoplasm</keyword>
<name>A0A9P6W4J9_RHOMI</name>
<evidence type="ECO:0000256" key="5">
    <source>
        <dbReference type="ARBA" id="ARBA00023054"/>
    </source>
</evidence>
<reference evidence="8 9" key="1">
    <citation type="submission" date="2020-11" db="EMBL/GenBank/DDBJ databases">
        <title>Kefir isolates.</title>
        <authorList>
            <person name="Marcisauskas S."/>
            <person name="Kim Y."/>
            <person name="Blasche S."/>
        </authorList>
    </citation>
    <scope>NUCLEOTIDE SEQUENCE [LARGE SCALE GENOMIC DNA]</scope>
    <source>
        <strain evidence="8 9">KR</strain>
    </source>
</reference>
<keyword evidence="9" id="KW-1185">Reference proteome</keyword>
<dbReference type="InterPro" id="IPR015915">
    <property type="entry name" value="Kelch-typ_b-propeller"/>
</dbReference>
<evidence type="ECO:0000313" key="9">
    <source>
        <dbReference type="Proteomes" id="UP000777482"/>
    </source>
</evidence>
<feature type="region of interest" description="Disordered" evidence="7">
    <location>
        <begin position="1274"/>
        <end position="1317"/>
    </location>
</feature>
<feature type="compositionally biased region" description="Basic and acidic residues" evidence="7">
    <location>
        <begin position="1525"/>
        <end position="1536"/>
    </location>
</feature>
<feature type="region of interest" description="Disordered" evidence="7">
    <location>
        <begin position="801"/>
        <end position="820"/>
    </location>
</feature>
<dbReference type="GO" id="GO:0051285">
    <property type="term" value="C:cell cortex of cell tip"/>
    <property type="evidence" value="ECO:0007669"/>
    <property type="project" value="TreeGrafter"/>
</dbReference>
<feature type="region of interest" description="Disordered" evidence="7">
    <location>
        <begin position="1246"/>
        <end position="1265"/>
    </location>
</feature>
<accession>A0A9P6W4J9</accession>
<protein>
    <submittedName>
        <fullName evidence="8">Negative regulator of mitotic exit</fullName>
    </submittedName>
</protein>
<proteinExistence type="predicted"/>
<comment type="subcellular location">
    <subcellularLocation>
        <location evidence="1">Cytoplasm</location>
    </subcellularLocation>
</comment>
<evidence type="ECO:0000256" key="3">
    <source>
        <dbReference type="ARBA" id="ARBA00022490"/>
    </source>
</evidence>
<feature type="region of interest" description="Disordered" evidence="7">
    <location>
        <begin position="1510"/>
        <end position="1556"/>
    </location>
</feature>
<feature type="region of interest" description="Disordered" evidence="7">
    <location>
        <begin position="527"/>
        <end position="783"/>
    </location>
</feature>
<dbReference type="EMBL" id="PUHQ01000027">
    <property type="protein sequence ID" value="KAG0662430.1"/>
    <property type="molecule type" value="Genomic_DNA"/>
</dbReference>
<evidence type="ECO:0000256" key="7">
    <source>
        <dbReference type="SAM" id="MobiDB-lite"/>
    </source>
</evidence>
<dbReference type="PANTHER" id="PTHR23244:SF456">
    <property type="entry name" value="MULTIPLE EPIDERMAL GROWTH FACTOR-LIKE DOMAINS PROTEIN 8"/>
    <property type="match status" value="1"/>
</dbReference>
<feature type="region of interest" description="Disordered" evidence="7">
    <location>
        <begin position="1110"/>
        <end position="1133"/>
    </location>
</feature>
<dbReference type="GO" id="GO:0061245">
    <property type="term" value="P:establishment or maintenance of bipolar cell polarity"/>
    <property type="evidence" value="ECO:0007669"/>
    <property type="project" value="TreeGrafter"/>
</dbReference>
<gene>
    <name evidence="8" type="primary">KEL2</name>
    <name evidence="8" type="ORF">C6P46_003376</name>
</gene>
<comment type="caution">
    <text evidence="8">The sequence shown here is derived from an EMBL/GenBank/DDBJ whole genome shotgun (WGS) entry which is preliminary data.</text>
</comment>
<sequence>MAIFKSKHKKDQNSASNRADATSGHSSSPSRRGGAGALDSSQNQQGAPLKGSVGRANGLQQHPQAQGAERLYASAGSANSSTINSAPGMHLHDPNGPGYPGPMSSLRHPPANSAYLQQQGHGAGGGGPLPPPPPSHQQQQQHPSSSSSSRPEPTSTSSQHTVLYPWSQRRIALLPSQHLAPLSPGDSPSLAPLSPILGPTSPLPFPRYGHSVNPVATAGSTGDLYIFGGLVQNSVRNDLYVVHANATPNPQQGAATGPVVGVALVETRGEVPGPRVGHASVGVGNVLIVWGGDTKTRPEERQDDGLYLLNLSTRDWTRVKTVGKVPEGRYGHAVAMVGSRFFVFGGQTDDGGFKNDLCFFDLQKLKLGQPSWTFIEPQPNQAVPPPRTGHTCVTFGDSLYIFGGTDGQYHYNDTWQYDLATGVWTELACIGYIPVPREGHAATLVDDVMYVFGGRGVDGKDLEDLAAFKISNHRWFMFQNMGPAPSGRSGHAMATHGSRVLVLGGESYTSGRTDDPSLVHVLDTTKIKYPPDSRPAAQQQQQQLANSASSPPIQSPRAFAGSPPPPPLSPPPQHLPPPIGGSSIPAVRRKPSIPVQMSAANGMSEDTRSRAASPTGSMRDRDHERRGLQSSLGAVAAVAATATGPTAPTSTQFPSSASAPIVSLGSPTQKDSLGAGAGAGTGAKPPTRPARPDDADAFGTSSPATASSSTFGGANPPMGRTRASTLTGNDIDARQRQASGGSEPQQQPPLDAFYYRGAAATQAAPTSTSAQVAPSHEHERVEKLESEKAWLLLEVERLTSGAVPADGAEGAEKPKGLDATSIDRELREALLEMKKELANAQHVLSSHVVEADERHKAAERSQAAALQEAAYARAKLAALEAGSPDDFAKLERERSATLEQKLVEAVATQSSLSDKIAKLESDAAHRQSMRATAEERCEAALARAHEAEQNHSRVFADLTSLQVKAGEHERGIAEHAERNVTLAATAQRLEQENAQLKEAAEAHESSVGQWLAAIAAAEAALLAAHKRNDEVTSLRESAAQEAQSQRERAAGLERELESLRSERDAAQARAEEAERQHVAAREASDSNFALASGGLSQLLSLHRSRPNGLRNLSRSVGDDGGAADGVESSERGVAPEQLSAMQMELDEIKKLHSEAQSRQASLAAEVAQAREREADLQAQLSQARTQLAVIQRQHSTTLDELNTFKSRVAEHEIKSRETARARDAAQIKAGVLHNLLADHGLASPAEDDLSNKHSPITGAESADQLATRVRELEAELASRQHQRQQAEDRVTEHESEVARLRQELDRERSTGVDVRTRADKAQEELEVLQSRHQQLEATHLKAVQYVKGTEKMLRRMKEELNRYKERCEQLDSPERQQEMEHLRAQVGELQTTAETSAREVEQLRQHTAALQNELDKAHRELEETLAVNASLNKELQSALKNPTSPRQGTSHDDLASLQAEFDQAQNRAEWLKRENASLEQRCRTAESKIAILLDHMEGIQNDQYEGESIEKYHDEAAGSQNQAHDPNDHHEWRGAEQQRMASPTGAYQSDEPQRRL</sequence>
<evidence type="ECO:0000256" key="4">
    <source>
        <dbReference type="ARBA" id="ARBA00022737"/>
    </source>
</evidence>
<organism evidence="8 9">
    <name type="scientific">Rhodotorula mucilaginosa</name>
    <name type="common">Yeast</name>
    <name type="synonym">Rhodotorula rubra</name>
    <dbReference type="NCBI Taxonomy" id="5537"/>
    <lineage>
        <taxon>Eukaryota</taxon>
        <taxon>Fungi</taxon>
        <taxon>Dikarya</taxon>
        <taxon>Basidiomycota</taxon>
        <taxon>Pucciniomycotina</taxon>
        <taxon>Microbotryomycetes</taxon>
        <taxon>Sporidiobolales</taxon>
        <taxon>Sporidiobolaceae</taxon>
        <taxon>Rhodotorula</taxon>
    </lineage>
</organism>
<evidence type="ECO:0000256" key="2">
    <source>
        <dbReference type="ARBA" id="ARBA00022441"/>
    </source>
</evidence>
<evidence type="ECO:0000313" key="8">
    <source>
        <dbReference type="EMBL" id="KAG0662430.1"/>
    </source>
</evidence>
<keyword evidence="4" id="KW-0677">Repeat</keyword>
<feature type="compositionally biased region" description="Low complexity" evidence="7">
    <location>
        <begin position="534"/>
        <end position="552"/>
    </location>
</feature>
<dbReference type="FunFam" id="2.120.10.80:FF:000049">
    <property type="entry name" value="Cell polarity protein (Tea1)"/>
    <property type="match status" value="1"/>
</dbReference>
<dbReference type="PANTHER" id="PTHR23244">
    <property type="entry name" value="KELCH REPEAT DOMAIN"/>
    <property type="match status" value="1"/>
</dbReference>